<keyword evidence="2" id="KW-1185">Reference proteome</keyword>
<dbReference type="OrthoDB" id="67448at2"/>
<dbReference type="EMBL" id="RXOF01000005">
    <property type="protein sequence ID" value="RTQ50195.1"/>
    <property type="molecule type" value="Genomic_DNA"/>
</dbReference>
<evidence type="ECO:0000313" key="1">
    <source>
        <dbReference type="EMBL" id="RTQ50195.1"/>
    </source>
</evidence>
<accession>A0A3S0JEN9</accession>
<evidence type="ECO:0000313" key="2">
    <source>
        <dbReference type="Proteomes" id="UP000282184"/>
    </source>
</evidence>
<proteinExistence type="predicted"/>
<comment type="caution">
    <text evidence="1">The sequence shown here is derived from an EMBL/GenBank/DDBJ whole genome shotgun (WGS) entry which is preliminary data.</text>
</comment>
<gene>
    <name evidence="1" type="ORF">EJV47_11210</name>
</gene>
<sequence>MKPITFAGNFVFLNVSRLYRVGMSEAELYDITRQAWRVAPCRRERVQYAAAVQGGLVRAVYRVRRWRPCAVPKLAGRWEFEQAAPEAGLRERYVGQPAAPYMPPGSRFVVQYNFECR</sequence>
<organism evidence="1 2">
    <name type="scientific">Hymenobacter gummosus</name>
    <dbReference type="NCBI Taxonomy" id="1776032"/>
    <lineage>
        <taxon>Bacteria</taxon>
        <taxon>Pseudomonadati</taxon>
        <taxon>Bacteroidota</taxon>
        <taxon>Cytophagia</taxon>
        <taxon>Cytophagales</taxon>
        <taxon>Hymenobacteraceae</taxon>
        <taxon>Hymenobacter</taxon>
    </lineage>
</organism>
<reference evidence="1 2" key="1">
    <citation type="submission" date="2018-12" db="EMBL/GenBank/DDBJ databases">
        <title>Hymenobacter gummosus sp. nov., isolated from a spring.</title>
        <authorList>
            <person name="Nie L."/>
        </authorList>
    </citation>
    <scope>NUCLEOTIDE SEQUENCE [LARGE SCALE GENOMIC DNA]</scope>
    <source>
        <strain evidence="1 2">KCTC 52166</strain>
    </source>
</reference>
<dbReference type="AlphaFoldDB" id="A0A3S0JEN9"/>
<dbReference type="Proteomes" id="UP000282184">
    <property type="component" value="Unassembled WGS sequence"/>
</dbReference>
<name>A0A3S0JEN9_9BACT</name>
<dbReference type="RefSeq" id="WP_126693245.1">
    <property type="nucleotide sequence ID" value="NZ_RXOF01000005.1"/>
</dbReference>
<protein>
    <submittedName>
        <fullName evidence="1">Uncharacterized protein</fullName>
    </submittedName>
</protein>